<keyword evidence="11" id="KW-1185">Reference proteome</keyword>
<evidence type="ECO:0000256" key="7">
    <source>
        <dbReference type="ARBA" id="ARBA00023136"/>
    </source>
</evidence>
<dbReference type="Proteomes" id="UP001161247">
    <property type="component" value="Chromosome 6"/>
</dbReference>
<comment type="subcellular location">
    <subcellularLocation>
        <location evidence="1">Membrane</location>
        <topology evidence="1">Single-pass membrane protein</topology>
    </subcellularLocation>
</comment>
<evidence type="ECO:0000256" key="1">
    <source>
        <dbReference type="ARBA" id="ARBA00004167"/>
    </source>
</evidence>
<keyword evidence="3" id="KW-0813">Transport</keyword>
<dbReference type="PANTHER" id="PTHR33228:SF76">
    <property type="entry name" value="PROTEIN GLUTAMINE DUMPER 7"/>
    <property type="match status" value="1"/>
</dbReference>
<evidence type="ECO:0000256" key="2">
    <source>
        <dbReference type="ARBA" id="ARBA00009977"/>
    </source>
</evidence>
<name>A0AAV1DSC8_OLDCO</name>
<evidence type="ECO:0000256" key="3">
    <source>
        <dbReference type="ARBA" id="ARBA00022448"/>
    </source>
</evidence>
<keyword evidence="7 9" id="KW-0472">Membrane</keyword>
<proteinExistence type="inferred from homology"/>
<dbReference type="GO" id="GO:0016020">
    <property type="term" value="C:membrane"/>
    <property type="evidence" value="ECO:0007669"/>
    <property type="project" value="UniProtKB-SubCell"/>
</dbReference>
<evidence type="ECO:0000256" key="6">
    <source>
        <dbReference type="ARBA" id="ARBA00022989"/>
    </source>
</evidence>
<evidence type="ECO:0000256" key="5">
    <source>
        <dbReference type="ARBA" id="ARBA00022970"/>
    </source>
</evidence>
<accession>A0AAV1DSC8</accession>
<gene>
    <name evidence="10" type="ORF">OLC1_LOCUS17710</name>
</gene>
<feature type="transmembrane region" description="Helical" evidence="9">
    <location>
        <begin position="16"/>
        <end position="37"/>
    </location>
</feature>
<evidence type="ECO:0000256" key="9">
    <source>
        <dbReference type="SAM" id="Phobius"/>
    </source>
</evidence>
<feature type="region of interest" description="Disordered" evidence="8">
    <location>
        <begin position="45"/>
        <end position="65"/>
    </location>
</feature>
<keyword evidence="4 9" id="KW-0812">Transmembrane</keyword>
<dbReference type="PANTHER" id="PTHR33228">
    <property type="entry name" value="PROTEIN GLUTAMINE DUMPER 4-RELATED"/>
    <property type="match status" value="1"/>
</dbReference>
<comment type="similarity">
    <text evidence="2">Belongs to the GLUTAMINE DUMPER 1 (TC 9.B.60) family.</text>
</comment>
<evidence type="ECO:0000313" key="11">
    <source>
        <dbReference type="Proteomes" id="UP001161247"/>
    </source>
</evidence>
<keyword evidence="6 9" id="KW-1133">Transmembrane helix</keyword>
<sequence>MVVNKASSFWKSPLPYLFGSLGFMVILIAIALIILACSYRKRFRSAEGGGGGGGDDEEKSVKPHNPTAVVMVPQILVIMAGAENPTHLAVPAVSSSSSSLPKAGDESADHHRDRPAGDEQV</sequence>
<evidence type="ECO:0000256" key="8">
    <source>
        <dbReference type="SAM" id="MobiDB-lite"/>
    </source>
</evidence>
<feature type="region of interest" description="Disordered" evidence="8">
    <location>
        <begin position="90"/>
        <end position="121"/>
    </location>
</feature>
<reference evidence="10" key="1">
    <citation type="submission" date="2023-03" db="EMBL/GenBank/DDBJ databases">
        <authorList>
            <person name="Julca I."/>
        </authorList>
    </citation>
    <scope>NUCLEOTIDE SEQUENCE</scope>
</reference>
<feature type="compositionally biased region" description="Basic and acidic residues" evidence="8">
    <location>
        <begin position="103"/>
        <end position="121"/>
    </location>
</feature>
<dbReference type="AlphaFoldDB" id="A0AAV1DSC8"/>
<dbReference type="GO" id="GO:0006865">
    <property type="term" value="P:amino acid transport"/>
    <property type="evidence" value="ECO:0007669"/>
    <property type="project" value="UniProtKB-KW"/>
</dbReference>
<protein>
    <submittedName>
        <fullName evidence="10">OLC1v1009884C1</fullName>
    </submittedName>
</protein>
<evidence type="ECO:0000313" key="10">
    <source>
        <dbReference type="EMBL" id="CAI9109942.1"/>
    </source>
</evidence>
<dbReference type="EMBL" id="OX459123">
    <property type="protein sequence ID" value="CAI9109942.1"/>
    <property type="molecule type" value="Genomic_DNA"/>
</dbReference>
<dbReference type="GO" id="GO:0080143">
    <property type="term" value="P:regulation of amino acid export"/>
    <property type="evidence" value="ECO:0007669"/>
    <property type="project" value="InterPro"/>
</dbReference>
<dbReference type="InterPro" id="IPR040359">
    <property type="entry name" value="GDU"/>
</dbReference>
<organism evidence="10 11">
    <name type="scientific">Oldenlandia corymbosa var. corymbosa</name>
    <dbReference type="NCBI Taxonomy" id="529605"/>
    <lineage>
        <taxon>Eukaryota</taxon>
        <taxon>Viridiplantae</taxon>
        <taxon>Streptophyta</taxon>
        <taxon>Embryophyta</taxon>
        <taxon>Tracheophyta</taxon>
        <taxon>Spermatophyta</taxon>
        <taxon>Magnoliopsida</taxon>
        <taxon>eudicotyledons</taxon>
        <taxon>Gunneridae</taxon>
        <taxon>Pentapetalae</taxon>
        <taxon>asterids</taxon>
        <taxon>lamiids</taxon>
        <taxon>Gentianales</taxon>
        <taxon>Rubiaceae</taxon>
        <taxon>Rubioideae</taxon>
        <taxon>Spermacoceae</taxon>
        <taxon>Hedyotis-Oldenlandia complex</taxon>
        <taxon>Oldenlandia</taxon>
    </lineage>
</organism>
<evidence type="ECO:0000256" key="4">
    <source>
        <dbReference type="ARBA" id="ARBA00022692"/>
    </source>
</evidence>
<keyword evidence="5" id="KW-0029">Amino-acid transport</keyword>